<protein>
    <submittedName>
        <fullName evidence="2">Uncharacterized protein</fullName>
    </submittedName>
</protein>
<dbReference type="AlphaFoldDB" id="D7DYV2"/>
<sequence length="68" mass="7749">MCGEVESKQWVNPPATIIWFCLVNGMLWGAIPPSRLSTRWFIYAEPWGTSVDSRKTGQLGQKVYLYPS</sequence>
<dbReference type="Proteomes" id="UP000001511">
    <property type="component" value="Chromosome"/>
</dbReference>
<dbReference type="KEGG" id="naz:Aazo_2534"/>
<gene>
    <name evidence="2" type="ordered locus">Aazo_2534</name>
</gene>
<name>D7DYV2_NOSA0</name>
<feature type="transmembrane region" description="Helical" evidence="1">
    <location>
        <begin position="14"/>
        <end position="31"/>
    </location>
</feature>
<evidence type="ECO:0000313" key="2">
    <source>
        <dbReference type="EMBL" id="ADI64431.1"/>
    </source>
</evidence>
<accession>D7DYV2</accession>
<evidence type="ECO:0000256" key="1">
    <source>
        <dbReference type="SAM" id="Phobius"/>
    </source>
</evidence>
<dbReference type="EMBL" id="CP002059">
    <property type="protein sequence ID" value="ADI64431.1"/>
    <property type="molecule type" value="Genomic_DNA"/>
</dbReference>
<keyword evidence="1" id="KW-0812">Transmembrane</keyword>
<keyword evidence="3" id="KW-1185">Reference proteome</keyword>
<keyword evidence="1" id="KW-1133">Transmembrane helix</keyword>
<keyword evidence="1" id="KW-0472">Membrane</keyword>
<proteinExistence type="predicted"/>
<organism evidence="2 3">
    <name type="scientific">Nostoc azollae (strain 0708)</name>
    <name type="common">Anabaena azollae (strain 0708)</name>
    <dbReference type="NCBI Taxonomy" id="551115"/>
    <lineage>
        <taxon>Bacteria</taxon>
        <taxon>Bacillati</taxon>
        <taxon>Cyanobacteriota</taxon>
        <taxon>Cyanophyceae</taxon>
        <taxon>Nostocales</taxon>
        <taxon>Nostocaceae</taxon>
        <taxon>Trichormus</taxon>
    </lineage>
</organism>
<evidence type="ECO:0000313" key="3">
    <source>
        <dbReference type="Proteomes" id="UP000001511"/>
    </source>
</evidence>
<reference evidence="2 3" key="1">
    <citation type="journal article" date="2010" name="PLoS ONE">
        <title>Genome erosion in a nitrogen-fixing vertically transmitted endosymbiotic multicellular cyanobacterium.</title>
        <authorList>
            <person name="Ran L."/>
            <person name="Larsson J."/>
            <person name="Vigil-Stenman T."/>
            <person name="Nylander J.A."/>
            <person name="Ininbergs K."/>
            <person name="Zheng W.W."/>
            <person name="Lapidus A."/>
            <person name="Lowry S."/>
            <person name="Haselkorn R."/>
            <person name="Bergman B."/>
        </authorList>
    </citation>
    <scope>NUCLEOTIDE SEQUENCE [LARGE SCALE GENOMIC DNA]</scope>
    <source>
        <strain evidence="2 3">0708</strain>
    </source>
</reference>
<dbReference type="HOGENOM" id="CLU_2789781_0_0_3"/>